<evidence type="ECO:0000256" key="10">
    <source>
        <dbReference type="ARBA" id="ARBA00023002"/>
    </source>
</evidence>
<keyword evidence="18" id="KW-1185">Reference proteome</keyword>
<dbReference type="InterPro" id="IPR033138">
    <property type="entry name" value="Cu_oxidase_CS"/>
</dbReference>
<keyword evidence="6" id="KW-0479">Metal-binding</keyword>
<keyword evidence="10" id="KW-0560">Oxidoreductase</keyword>
<dbReference type="InterPro" id="IPR008972">
    <property type="entry name" value="Cupredoxin"/>
</dbReference>
<sequence length="1129" mass="128593">MSHSLWTSFFLCMLGIVSQVKTDIIHYYITAEEVIWDYAPSGNDLVTGEEDYKTFLESSPTRIGRKYKKAIYKQYTDFTFTREIPKHESLGLMGPILSGSVGQTLHVHFFNNASRPYSIHPHGLFYTKGNEGALYRDLSKASEKADDKVLPQTTFNYTWIIEPFDGPTEDDADCLPWMYHSHIEPVMDMNAGLMGMLILCKKDKTYNPENTQHLLMKVMDENLSWYLDDNIKMFLTEKVDPEDEDFQESNKMHSLNGLMYGNLKLKACVADKVTWYLMGMGNEVDIHTLNVNGHSFDYNHHRKDSINLYPAEFSVATMDINGEGSWLVKCHVHDHYVGGMETLMEVLYCNKSNDISTNSKIVTYYIAAEEEEWSYSRNGMNPYDGGSLTDPESGSEVFFKNGPHRIGGKYIKAIYHEYTDNSFTKKKPRGIDEEHLGSLGPVIRAEVGEIIKVVFYNKASFNFSIHPYGVTYEKSDEGAFYTDKADKGIVAPLSQKTYYWYVTKDMAPLENDPDCLTKMYASEVNTMKDTYSGLVGPLLICKAGRLDSKRKQKGVDKEFFLMFMVTDENNSHYLKRNIKMYTTDPEHVDVEDEDFMESNLMHGINGYLYGNLHEPEMCMNDKVIWHIMALGNEVDLHTVYFHGNTFTVHKNHKDTFSVLPGMLQTLEMKAVNPGTWAVECVTNDHFNAGTKAMYKVDRCTRKKNIEITENKVREYFIQAQEVEWDYAPGHKDLIYNTSLDDPDNPGHVFVKSSDSLIGSKYIKAVYRAYTNNSFLTAKDHPESLGILGPIIIAEVGDTIKVVFKNLARYPTSILAHGVLYNKSSEGTKYTGFEANTGYAVQTNGTFIYTWVVPESSGPGPGDPDCINYAYYSAVNPSQDTNAGLIGPLVICRKNKANSTDVKMFPLLFTVFDENESLYLDDNIEKYAKKANKEDEEFMENNKNHAINGFLFGGLQGLDMMKQDKVYWFLIGLGTEVDIHSVHFHGNTFLHYTDYKHRKDTLDLWPGSFKTVFMVPENPDLIMASKLRVKERVQIVFMFGRDGGNTPLIVILFEIQLDLQKQELSHLRIENTSSEMCGFTLASSTLISFSQQSLFLSLVFMSTILKKDCSQRYVVTDGYSAVSLRHLARL</sequence>
<feature type="chain" id="PRO_5041464859" evidence="15">
    <location>
        <begin position="23"/>
        <end position="1129"/>
    </location>
</feature>
<evidence type="ECO:0000313" key="17">
    <source>
        <dbReference type="EMBL" id="CAI9717161.1"/>
    </source>
</evidence>
<evidence type="ECO:0000256" key="1">
    <source>
        <dbReference type="ARBA" id="ARBA00001935"/>
    </source>
</evidence>
<keyword evidence="14" id="KW-0325">Glycoprotein</keyword>
<name>A0AA36AKL7_OCTVU</name>
<keyword evidence="9" id="KW-1133">Transmembrane helix</keyword>
<evidence type="ECO:0000256" key="6">
    <source>
        <dbReference type="ARBA" id="ARBA00022723"/>
    </source>
</evidence>
<dbReference type="PANTHER" id="PTHR11709">
    <property type="entry name" value="MULTI-COPPER OXIDASE"/>
    <property type="match status" value="1"/>
</dbReference>
<gene>
    <name evidence="17" type="ORF">OCTVUL_1B002606</name>
</gene>
<comment type="cofactor">
    <cofactor evidence="1">
        <name>Cu cation</name>
        <dbReference type="ChEBI" id="CHEBI:23378"/>
    </cofactor>
</comment>
<evidence type="ECO:0000256" key="9">
    <source>
        <dbReference type="ARBA" id="ARBA00022989"/>
    </source>
</evidence>
<dbReference type="AlphaFoldDB" id="A0AA36AKL7"/>
<dbReference type="GO" id="GO:0005886">
    <property type="term" value="C:plasma membrane"/>
    <property type="evidence" value="ECO:0007669"/>
    <property type="project" value="TreeGrafter"/>
</dbReference>
<evidence type="ECO:0000256" key="7">
    <source>
        <dbReference type="ARBA" id="ARBA00022729"/>
    </source>
</evidence>
<dbReference type="FunFam" id="2.60.40.420:FF:000002">
    <property type="entry name" value="Hephaestin like 1"/>
    <property type="match status" value="3"/>
</dbReference>
<evidence type="ECO:0000256" key="2">
    <source>
        <dbReference type="ARBA" id="ARBA00004167"/>
    </source>
</evidence>
<dbReference type="Pfam" id="PF07732">
    <property type="entry name" value="Cu-oxidase_3"/>
    <property type="match status" value="1"/>
</dbReference>
<accession>A0AA36AKL7</accession>
<dbReference type="GO" id="GO:0016491">
    <property type="term" value="F:oxidoreductase activity"/>
    <property type="evidence" value="ECO:0007669"/>
    <property type="project" value="UniProtKB-KW"/>
</dbReference>
<dbReference type="PROSITE" id="PS00079">
    <property type="entry name" value="MULTICOPPER_OXIDASE1"/>
    <property type="match status" value="1"/>
</dbReference>
<evidence type="ECO:0000256" key="3">
    <source>
        <dbReference type="ARBA" id="ARBA00010609"/>
    </source>
</evidence>
<evidence type="ECO:0000256" key="5">
    <source>
        <dbReference type="ARBA" id="ARBA00022692"/>
    </source>
</evidence>
<feature type="domain" description="Plastocyanin-like" evidence="16">
    <location>
        <begin position="786"/>
        <end position="893"/>
    </location>
</feature>
<evidence type="ECO:0000256" key="15">
    <source>
        <dbReference type="SAM" id="SignalP"/>
    </source>
</evidence>
<dbReference type="SUPFAM" id="SSF49503">
    <property type="entry name" value="Cupredoxins"/>
    <property type="match status" value="6"/>
</dbReference>
<dbReference type="PANTHER" id="PTHR11709:SF504">
    <property type="entry name" value="PLASTOCYANIN-LIKE DOMAIN-CONTAINING PROTEIN"/>
    <property type="match status" value="1"/>
</dbReference>
<reference evidence="17" key="1">
    <citation type="submission" date="2023-08" db="EMBL/GenBank/DDBJ databases">
        <authorList>
            <person name="Alioto T."/>
            <person name="Alioto T."/>
            <person name="Gomez Garrido J."/>
        </authorList>
    </citation>
    <scope>NUCLEOTIDE SEQUENCE</scope>
</reference>
<dbReference type="InterPro" id="IPR011707">
    <property type="entry name" value="Cu-oxidase-like_N"/>
</dbReference>
<dbReference type="EMBL" id="OX597815">
    <property type="protein sequence ID" value="CAI9717161.1"/>
    <property type="molecule type" value="Genomic_DNA"/>
</dbReference>
<keyword evidence="12" id="KW-0472">Membrane</keyword>
<comment type="similarity">
    <text evidence="3">Belongs to the multicopper oxidase family.</text>
</comment>
<keyword evidence="13" id="KW-1015">Disulfide bond</keyword>
<dbReference type="Gene3D" id="2.60.40.420">
    <property type="entry name" value="Cupredoxins - blue copper proteins"/>
    <property type="match status" value="5"/>
</dbReference>
<keyword evidence="5" id="KW-0812">Transmembrane</keyword>
<evidence type="ECO:0000256" key="13">
    <source>
        <dbReference type="ARBA" id="ARBA00023157"/>
    </source>
</evidence>
<keyword evidence="7 15" id="KW-0732">Signal</keyword>
<evidence type="ECO:0000256" key="12">
    <source>
        <dbReference type="ARBA" id="ARBA00023136"/>
    </source>
</evidence>
<keyword evidence="8" id="KW-0677">Repeat</keyword>
<protein>
    <submittedName>
        <fullName evidence="17">Hephaestin</fullName>
    </submittedName>
</protein>
<evidence type="ECO:0000259" key="16">
    <source>
        <dbReference type="Pfam" id="PF07732"/>
    </source>
</evidence>
<evidence type="ECO:0000313" key="18">
    <source>
        <dbReference type="Proteomes" id="UP001162480"/>
    </source>
</evidence>
<evidence type="ECO:0000256" key="4">
    <source>
        <dbReference type="ARBA" id="ARBA00022448"/>
    </source>
</evidence>
<evidence type="ECO:0000256" key="11">
    <source>
        <dbReference type="ARBA" id="ARBA00023065"/>
    </source>
</evidence>
<dbReference type="InterPro" id="IPR045087">
    <property type="entry name" value="Cu-oxidase_fam"/>
</dbReference>
<comment type="subcellular location">
    <subcellularLocation>
        <location evidence="2">Membrane</location>
        <topology evidence="2">Single-pass membrane protein</topology>
    </subcellularLocation>
</comment>
<organism evidence="17 18">
    <name type="scientific">Octopus vulgaris</name>
    <name type="common">Common octopus</name>
    <dbReference type="NCBI Taxonomy" id="6645"/>
    <lineage>
        <taxon>Eukaryota</taxon>
        <taxon>Metazoa</taxon>
        <taxon>Spiralia</taxon>
        <taxon>Lophotrochozoa</taxon>
        <taxon>Mollusca</taxon>
        <taxon>Cephalopoda</taxon>
        <taxon>Coleoidea</taxon>
        <taxon>Octopodiformes</taxon>
        <taxon>Octopoda</taxon>
        <taxon>Incirrata</taxon>
        <taxon>Octopodidae</taxon>
        <taxon>Octopus</taxon>
    </lineage>
</organism>
<dbReference type="GO" id="GO:0005507">
    <property type="term" value="F:copper ion binding"/>
    <property type="evidence" value="ECO:0007669"/>
    <property type="project" value="InterPro"/>
</dbReference>
<dbReference type="Proteomes" id="UP001162480">
    <property type="component" value="Chromosome 2"/>
</dbReference>
<evidence type="ECO:0000256" key="8">
    <source>
        <dbReference type="ARBA" id="ARBA00022737"/>
    </source>
</evidence>
<feature type="signal peptide" evidence="15">
    <location>
        <begin position="1"/>
        <end position="22"/>
    </location>
</feature>
<keyword evidence="4" id="KW-0813">Transport</keyword>
<evidence type="ECO:0000256" key="14">
    <source>
        <dbReference type="ARBA" id="ARBA00023180"/>
    </source>
</evidence>
<dbReference type="GO" id="GO:0006826">
    <property type="term" value="P:iron ion transport"/>
    <property type="evidence" value="ECO:0007669"/>
    <property type="project" value="TreeGrafter"/>
</dbReference>
<proteinExistence type="inferred from homology"/>
<keyword evidence="11" id="KW-0406">Ion transport</keyword>